<feature type="compositionally biased region" description="Polar residues" evidence="1">
    <location>
        <begin position="269"/>
        <end position="278"/>
    </location>
</feature>
<organism evidence="2 3">
    <name type="scientific">Candidatus Cryptobacteroides excrementavium</name>
    <dbReference type="NCBI Taxonomy" id="2840759"/>
    <lineage>
        <taxon>Bacteria</taxon>
        <taxon>Pseudomonadati</taxon>
        <taxon>Bacteroidota</taxon>
        <taxon>Bacteroidia</taxon>
        <taxon>Bacteroidales</taxon>
        <taxon>Candidatus Cryptobacteroides</taxon>
    </lineage>
</organism>
<accession>A0A9D9J2I5</accession>
<proteinExistence type="predicted"/>
<gene>
    <name evidence="2" type="ORF">IAB78_00705</name>
</gene>
<protein>
    <submittedName>
        <fullName evidence="2">BACON domain-containing protein</fullName>
    </submittedName>
</protein>
<reference evidence="2" key="1">
    <citation type="submission" date="2020-10" db="EMBL/GenBank/DDBJ databases">
        <authorList>
            <person name="Gilroy R."/>
        </authorList>
    </citation>
    <scope>NUCLEOTIDE SEQUENCE</scope>
    <source>
        <strain evidence="2">B2-16538</strain>
    </source>
</reference>
<evidence type="ECO:0000256" key="1">
    <source>
        <dbReference type="SAM" id="MobiDB-lite"/>
    </source>
</evidence>
<feature type="region of interest" description="Disordered" evidence="1">
    <location>
        <begin position="258"/>
        <end position="278"/>
    </location>
</feature>
<comment type="caution">
    <text evidence="2">The sequence shown here is derived from an EMBL/GenBank/DDBJ whole genome shotgun (WGS) entry which is preliminary data.</text>
</comment>
<evidence type="ECO:0000313" key="3">
    <source>
        <dbReference type="Proteomes" id="UP000823750"/>
    </source>
</evidence>
<dbReference type="AlphaFoldDB" id="A0A9D9J2I5"/>
<evidence type="ECO:0000313" key="2">
    <source>
        <dbReference type="EMBL" id="MBO8484930.1"/>
    </source>
</evidence>
<sequence length="278" mass="31246">MGRKLPIPAIFMYVILLCVSCNEKMTLPSRIDMDSETVTVPAAGGRFAVAYRLSSSVGDKSIEAVCPYGWVNSFDYSTDGIVSFNVESNDGKKDRETRITVIHSDTSVVFRIFQHNPGKVLPEELENARWTATRCDFDRTGTKFHALNPDIPSEFLSDPLTGIYKVITAESFAGIYARDWNNDHPDDMMLPEEALVFDFTDETYGIRNFYDVAFYEGEMAVSDGQVTASGATEVVRIEGDYTLDEETGLITVEDKSNMHREHPPCHMSRCQTSRTFPR</sequence>
<dbReference type="Proteomes" id="UP000823750">
    <property type="component" value="Unassembled WGS sequence"/>
</dbReference>
<dbReference type="EMBL" id="JADILX010000014">
    <property type="protein sequence ID" value="MBO8484930.1"/>
    <property type="molecule type" value="Genomic_DNA"/>
</dbReference>
<reference evidence="2" key="2">
    <citation type="journal article" date="2021" name="PeerJ">
        <title>Extensive microbial diversity within the chicken gut microbiome revealed by metagenomics and culture.</title>
        <authorList>
            <person name="Gilroy R."/>
            <person name="Ravi A."/>
            <person name="Getino M."/>
            <person name="Pursley I."/>
            <person name="Horton D.L."/>
            <person name="Alikhan N.F."/>
            <person name="Baker D."/>
            <person name="Gharbi K."/>
            <person name="Hall N."/>
            <person name="Watson M."/>
            <person name="Adriaenssens E.M."/>
            <person name="Foster-Nyarko E."/>
            <person name="Jarju S."/>
            <person name="Secka A."/>
            <person name="Antonio M."/>
            <person name="Oren A."/>
            <person name="Chaudhuri R.R."/>
            <person name="La Ragione R."/>
            <person name="Hildebrand F."/>
            <person name="Pallen M.J."/>
        </authorList>
    </citation>
    <scope>NUCLEOTIDE SEQUENCE</scope>
    <source>
        <strain evidence="2">B2-16538</strain>
    </source>
</reference>
<name>A0A9D9J2I5_9BACT</name>